<organism evidence="1 2">
    <name type="scientific">Polypedilum vanderplanki</name>
    <name type="common">Sleeping chironomid midge</name>
    <dbReference type="NCBI Taxonomy" id="319348"/>
    <lineage>
        <taxon>Eukaryota</taxon>
        <taxon>Metazoa</taxon>
        <taxon>Ecdysozoa</taxon>
        <taxon>Arthropoda</taxon>
        <taxon>Hexapoda</taxon>
        <taxon>Insecta</taxon>
        <taxon>Pterygota</taxon>
        <taxon>Neoptera</taxon>
        <taxon>Endopterygota</taxon>
        <taxon>Diptera</taxon>
        <taxon>Nematocera</taxon>
        <taxon>Chironomoidea</taxon>
        <taxon>Chironomidae</taxon>
        <taxon>Chironominae</taxon>
        <taxon>Polypedilum</taxon>
        <taxon>Polypedilum</taxon>
    </lineage>
</organism>
<gene>
    <name evidence="1" type="ORF">PVAND_009579</name>
</gene>
<dbReference type="AlphaFoldDB" id="A0A9J6CE01"/>
<reference evidence="1" key="1">
    <citation type="submission" date="2021-03" db="EMBL/GenBank/DDBJ databases">
        <title>Chromosome level genome of the anhydrobiotic midge Polypedilum vanderplanki.</title>
        <authorList>
            <person name="Yoshida Y."/>
            <person name="Kikawada T."/>
            <person name="Gusev O."/>
        </authorList>
    </citation>
    <scope>NUCLEOTIDE SEQUENCE</scope>
    <source>
        <strain evidence="1">NIAS01</strain>
        <tissue evidence="1">Whole body or cell culture</tissue>
    </source>
</reference>
<comment type="caution">
    <text evidence="1">The sequence shown here is derived from an EMBL/GenBank/DDBJ whole genome shotgun (WGS) entry which is preliminary data.</text>
</comment>
<accession>A0A9J6CE01</accession>
<evidence type="ECO:0000313" key="2">
    <source>
        <dbReference type="Proteomes" id="UP001107558"/>
    </source>
</evidence>
<dbReference type="Proteomes" id="UP001107558">
    <property type="component" value="Chromosome 1"/>
</dbReference>
<evidence type="ECO:0000313" key="1">
    <source>
        <dbReference type="EMBL" id="KAG5680048.1"/>
    </source>
</evidence>
<sequence length="237" mass="27627">MAYFPGYILKDDTFTTTRSFLERAHEAAGGNIHIYCKEIFCKNRKEKTNAKKYLRMSDEDFENMGTIEEAGNFYKNITDMKAVLFLITGRQSLIANQTLDWKSAETHDEQEMVKAKTKSRHLDFHTYLVLIAKHYIFILDPNFKREDFVFTGGNIPRINEAMPFFRKKFSQLMSELKLNPSHSTEKRRLFYGGGGNDENGICSIICSFYIKVIIQINWSQYVLNPPAEDFDFIEVTF</sequence>
<dbReference type="EMBL" id="JADBJN010000001">
    <property type="protein sequence ID" value="KAG5680048.1"/>
    <property type="molecule type" value="Genomic_DNA"/>
</dbReference>
<keyword evidence="2" id="KW-1185">Reference proteome</keyword>
<proteinExistence type="predicted"/>
<name>A0A9J6CE01_POLVA</name>
<protein>
    <submittedName>
        <fullName evidence="1">Uncharacterized protein</fullName>
    </submittedName>
</protein>